<evidence type="ECO:0000256" key="6">
    <source>
        <dbReference type="ARBA" id="ARBA00022759"/>
    </source>
</evidence>
<dbReference type="GO" id="GO:0006364">
    <property type="term" value="P:rRNA processing"/>
    <property type="evidence" value="ECO:0007669"/>
    <property type="project" value="UniProtKB-UniRule"/>
</dbReference>
<comment type="subcellular location">
    <subcellularLocation>
        <location evidence="9">Cytoplasm</location>
    </subcellularLocation>
</comment>
<gene>
    <name evidence="12" type="primary">rncS</name>
    <name evidence="9" type="synonym">rnc</name>
    <name evidence="12" type="ORF">GCM10007377_14440</name>
</gene>
<comment type="similarity">
    <text evidence="2">Belongs to the ribonuclease III family.</text>
</comment>
<dbReference type="HAMAP" id="MF_00104">
    <property type="entry name" value="RNase_III"/>
    <property type="match status" value="1"/>
</dbReference>
<dbReference type="AlphaFoldDB" id="A0A8J3AJT7"/>
<proteinExistence type="inferred from homology"/>
<dbReference type="InterPro" id="IPR000999">
    <property type="entry name" value="RNase_III_dom"/>
</dbReference>
<dbReference type="GO" id="GO:0006397">
    <property type="term" value="P:mRNA processing"/>
    <property type="evidence" value="ECO:0007669"/>
    <property type="project" value="UniProtKB-UniRule"/>
</dbReference>
<feature type="domain" description="RNase III" evidence="11">
    <location>
        <begin position="23"/>
        <end position="150"/>
    </location>
</feature>
<name>A0A8J3AJT7_9BIFI</name>
<dbReference type="PANTHER" id="PTHR11207">
    <property type="entry name" value="RIBONUCLEASE III"/>
    <property type="match status" value="1"/>
</dbReference>
<dbReference type="GO" id="GO:0019843">
    <property type="term" value="F:rRNA binding"/>
    <property type="evidence" value="ECO:0007669"/>
    <property type="project" value="UniProtKB-KW"/>
</dbReference>
<dbReference type="InterPro" id="IPR011907">
    <property type="entry name" value="RNase_III"/>
</dbReference>
<dbReference type="EC" id="3.1.26.3" evidence="9"/>
<feature type="active site" evidence="9">
    <location>
        <position position="139"/>
    </location>
</feature>
<feature type="binding site" evidence="9">
    <location>
        <position position="62"/>
    </location>
    <ligand>
        <name>Mg(2+)</name>
        <dbReference type="ChEBI" id="CHEBI:18420"/>
    </ligand>
</feature>
<dbReference type="SUPFAM" id="SSF54768">
    <property type="entry name" value="dsRNA-binding domain-like"/>
    <property type="match status" value="1"/>
</dbReference>
<dbReference type="Pfam" id="PF00035">
    <property type="entry name" value="dsrm"/>
    <property type="match status" value="1"/>
</dbReference>
<dbReference type="PROSITE" id="PS00517">
    <property type="entry name" value="RNASE_3_1"/>
    <property type="match status" value="1"/>
</dbReference>
<keyword evidence="9" id="KW-0460">Magnesium</keyword>
<keyword evidence="9" id="KW-0479">Metal-binding</keyword>
<keyword evidence="9" id="KW-0699">rRNA-binding</keyword>
<reference evidence="12" key="1">
    <citation type="journal article" date="2014" name="Int. J. Syst. Evol. Microbiol.">
        <title>Complete genome sequence of Corynebacterium casei LMG S-19264T (=DSM 44701T), isolated from a smear-ripened cheese.</title>
        <authorList>
            <consortium name="US DOE Joint Genome Institute (JGI-PGF)"/>
            <person name="Walter F."/>
            <person name="Albersmeier A."/>
            <person name="Kalinowski J."/>
            <person name="Ruckert C."/>
        </authorList>
    </citation>
    <scope>NUCLEOTIDE SEQUENCE</scope>
    <source>
        <strain evidence="12">CCM 8606</strain>
    </source>
</reference>
<dbReference type="FunFam" id="1.10.1520.10:FF:000001">
    <property type="entry name" value="Ribonuclease 3"/>
    <property type="match status" value="1"/>
</dbReference>
<dbReference type="NCBIfam" id="TIGR02191">
    <property type="entry name" value="RNaseIII"/>
    <property type="match status" value="1"/>
</dbReference>
<sequence>MTDSAAIPETTTSQQQESHNMAAQELFEHLGASLEPELLIHALTHRSFAHEHEGMPHNERLEFLGDAVLELVVTETLFTRHPDYSEGQMAKMRAKAVSEESLSAIARNPLHLGQYILLGNGERDSGGADKDSILCDTVEALIGAVFVQHGIETARTTVHKLIDHTLDAVSHAGPALDWKTSLTVKSHSLGLGDPRYRMETGGPEYAQEFTAHAVLLDIHGNDLFEVAQATGSSKRKAQLAAAEIAWHELGRESIQERIHEFKRNQA</sequence>
<evidence type="ECO:0000259" key="10">
    <source>
        <dbReference type="PROSITE" id="PS50137"/>
    </source>
</evidence>
<evidence type="ECO:0000256" key="8">
    <source>
        <dbReference type="ARBA" id="ARBA00022884"/>
    </source>
</evidence>
<keyword evidence="7 9" id="KW-0378">Hydrolase</keyword>
<dbReference type="SUPFAM" id="SSF69065">
    <property type="entry name" value="RNase III domain-like"/>
    <property type="match status" value="1"/>
</dbReference>
<feature type="binding site" evidence="9">
    <location>
        <position position="136"/>
    </location>
    <ligand>
        <name>Mg(2+)</name>
        <dbReference type="ChEBI" id="CHEBI:18420"/>
    </ligand>
</feature>
<dbReference type="GO" id="GO:0005737">
    <property type="term" value="C:cytoplasm"/>
    <property type="evidence" value="ECO:0007669"/>
    <property type="project" value="UniProtKB-SubCell"/>
</dbReference>
<dbReference type="PROSITE" id="PS50142">
    <property type="entry name" value="RNASE_3_2"/>
    <property type="match status" value="1"/>
</dbReference>
<feature type="active site" evidence="9">
    <location>
        <position position="66"/>
    </location>
</feature>
<dbReference type="CDD" id="cd00593">
    <property type="entry name" value="RIBOc"/>
    <property type="match status" value="1"/>
</dbReference>
<evidence type="ECO:0000256" key="4">
    <source>
        <dbReference type="ARBA" id="ARBA00022664"/>
    </source>
</evidence>
<comment type="catalytic activity">
    <reaction evidence="1 9">
        <text>Endonucleolytic cleavage to 5'-phosphomonoester.</text>
        <dbReference type="EC" id="3.1.26.3"/>
    </reaction>
</comment>
<keyword evidence="13" id="KW-1185">Reference proteome</keyword>
<keyword evidence="6 9" id="KW-0255">Endonuclease</keyword>
<dbReference type="GO" id="GO:0008033">
    <property type="term" value="P:tRNA processing"/>
    <property type="evidence" value="ECO:0007669"/>
    <property type="project" value="UniProtKB-KW"/>
</dbReference>
<evidence type="ECO:0000259" key="11">
    <source>
        <dbReference type="PROSITE" id="PS50142"/>
    </source>
</evidence>
<keyword evidence="9" id="KW-0963">Cytoplasm</keyword>
<evidence type="ECO:0000256" key="1">
    <source>
        <dbReference type="ARBA" id="ARBA00000109"/>
    </source>
</evidence>
<evidence type="ECO:0000256" key="5">
    <source>
        <dbReference type="ARBA" id="ARBA00022722"/>
    </source>
</evidence>
<dbReference type="CDD" id="cd10845">
    <property type="entry name" value="DSRM_RNAse_III_family"/>
    <property type="match status" value="1"/>
</dbReference>
<dbReference type="PROSITE" id="PS50137">
    <property type="entry name" value="DS_RBD"/>
    <property type="match status" value="1"/>
</dbReference>
<comment type="caution">
    <text evidence="12">The sequence shown here is derived from an EMBL/GenBank/DDBJ whole genome shotgun (WGS) entry which is preliminary data.</text>
</comment>
<dbReference type="InterPro" id="IPR014720">
    <property type="entry name" value="dsRBD_dom"/>
</dbReference>
<dbReference type="SMART" id="SM00358">
    <property type="entry name" value="DSRM"/>
    <property type="match status" value="1"/>
</dbReference>
<evidence type="ECO:0000256" key="7">
    <source>
        <dbReference type="ARBA" id="ARBA00022801"/>
    </source>
</evidence>
<feature type="domain" description="DRBM" evidence="10">
    <location>
        <begin position="194"/>
        <end position="251"/>
    </location>
</feature>
<dbReference type="GO" id="GO:0046872">
    <property type="term" value="F:metal ion binding"/>
    <property type="evidence" value="ECO:0007669"/>
    <property type="project" value="UniProtKB-KW"/>
</dbReference>
<evidence type="ECO:0000256" key="2">
    <source>
        <dbReference type="ARBA" id="ARBA00010183"/>
    </source>
</evidence>
<evidence type="ECO:0000256" key="9">
    <source>
        <dbReference type="HAMAP-Rule" id="MF_00104"/>
    </source>
</evidence>
<dbReference type="Gene3D" id="1.10.1520.10">
    <property type="entry name" value="Ribonuclease III domain"/>
    <property type="match status" value="1"/>
</dbReference>
<reference evidence="12" key="2">
    <citation type="submission" date="2020-09" db="EMBL/GenBank/DDBJ databases">
        <authorList>
            <person name="Sun Q."/>
            <person name="Sedlacek I."/>
        </authorList>
    </citation>
    <scope>NUCLEOTIDE SEQUENCE</scope>
    <source>
        <strain evidence="12">CCM 8606</strain>
    </source>
</reference>
<comment type="function">
    <text evidence="9">Digests double-stranded RNA. Involved in the processing of primary rRNA transcript to yield the immediate precursors to the large and small rRNAs (23S and 16S). Processes some mRNAs, and tRNAs when they are encoded in the rRNA operon. Processes pre-crRNA and tracrRNA of type II CRISPR loci if present in the organism.</text>
</comment>
<dbReference type="Gene3D" id="3.30.160.20">
    <property type="match status" value="1"/>
</dbReference>
<dbReference type="GO" id="GO:0004525">
    <property type="term" value="F:ribonuclease III activity"/>
    <property type="evidence" value="ECO:0007669"/>
    <property type="project" value="UniProtKB-UniRule"/>
</dbReference>
<evidence type="ECO:0000256" key="3">
    <source>
        <dbReference type="ARBA" id="ARBA00022552"/>
    </source>
</evidence>
<feature type="binding site" evidence="9">
    <location>
        <position position="139"/>
    </location>
    <ligand>
        <name>Mg(2+)</name>
        <dbReference type="ChEBI" id="CHEBI:18420"/>
    </ligand>
</feature>
<dbReference type="PANTHER" id="PTHR11207:SF0">
    <property type="entry name" value="RIBONUCLEASE 3"/>
    <property type="match status" value="1"/>
</dbReference>
<protein>
    <recommendedName>
        <fullName evidence="9">Ribonuclease 3</fullName>
        <ecNumber evidence="9">3.1.26.3</ecNumber>
    </recommendedName>
    <alternativeName>
        <fullName evidence="9">Ribonuclease III</fullName>
        <shortName evidence="9">RNase III</shortName>
    </alternativeName>
</protein>
<dbReference type="GO" id="GO:0003725">
    <property type="term" value="F:double-stranded RNA binding"/>
    <property type="evidence" value="ECO:0007669"/>
    <property type="project" value="TreeGrafter"/>
</dbReference>
<keyword evidence="9" id="KW-0819">tRNA processing</keyword>
<accession>A0A8J3AJT7</accession>
<keyword evidence="3 9" id="KW-0698">rRNA processing</keyword>
<dbReference type="InterPro" id="IPR036389">
    <property type="entry name" value="RNase_III_sf"/>
</dbReference>
<dbReference type="EMBL" id="BMDH01000005">
    <property type="protein sequence ID" value="GGI15145.1"/>
    <property type="molecule type" value="Genomic_DNA"/>
</dbReference>
<organism evidence="12 13">
    <name type="scientific">Galliscardovia ingluviei</name>
    <dbReference type="NCBI Taxonomy" id="1769422"/>
    <lineage>
        <taxon>Bacteria</taxon>
        <taxon>Bacillati</taxon>
        <taxon>Actinomycetota</taxon>
        <taxon>Actinomycetes</taxon>
        <taxon>Bifidobacteriales</taxon>
        <taxon>Bifidobacteriaceae</taxon>
        <taxon>Galliscardovia</taxon>
    </lineage>
</organism>
<evidence type="ECO:0000313" key="13">
    <source>
        <dbReference type="Proteomes" id="UP000619536"/>
    </source>
</evidence>
<evidence type="ECO:0000313" key="12">
    <source>
        <dbReference type="EMBL" id="GGI15145.1"/>
    </source>
</evidence>
<keyword evidence="4 9" id="KW-0507">mRNA processing</keyword>
<keyword evidence="5 9" id="KW-0540">Nuclease</keyword>
<dbReference type="SMART" id="SM00535">
    <property type="entry name" value="RIBOc"/>
    <property type="match status" value="1"/>
</dbReference>
<comment type="subunit">
    <text evidence="9">Homodimer.</text>
</comment>
<dbReference type="Proteomes" id="UP000619536">
    <property type="component" value="Unassembled WGS sequence"/>
</dbReference>
<keyword evidence="8 9" id="KW-0694">RNA-binding</keyword>
<comment type="cofactor">
    <cofactor evidence="9">
        <name>Mg(2+)</name>
        <dbReference type="ChEBI" id="CHEBI:18420"/>
    </cofactor>
</comment>
<dbReference type="Pfam" id="PF14622">
    <property type="entry name" value="Ribonucleas_3_3"/>
    <property type="match status" value="1"/>
</dbReference>
<dbReference type="GO" id="GO:0010468">
    <property type="term" value="P:regulation of gene expression"/>
    <property type="evidence" value="ECO:0007669"/>
    <property type="project" value="TreeGrafter"/>
</dbReference>